<accession>A0A4V1W8L4</accession>
<dbReference type="Proteomes" id="UP000292734">
    <property type="component" value="Unassembled WGS sequence"/>
</dbReference>
<evidence type="ECO:0000313" key="2">
    <source>
        <dbReference type="Proteomes" id="UP000292734"/>
    </source>
</evidence>
<sequence length="146" mass="16183">MIRNANTYAYHVCIAGQGGLPMVEPVWASQEQNSFDPATSTPLPFIMGVDLSHEHEGRIFNDKGDCIQTFAFNVEPMAGGWVDKHGVAAFNERQSVVLEFQFEMEEAIDWGDFILNPVAYVRHGGCFLDAIEINGKLCMPLSATEN</sequence>
<proteinExistence type="predicted"/>
<evidence type="ECO:0000313" key="1">
    <source>
        <dbReference type="EMBL" id="RYL96476.1"/>
    </source>
</evidence>
<name>A0A4V1W8L4_9SPHN</name>
<gene>
    <name evidence="1" type="ORF">EWH08_19725</name>
</gene>
<reference evidence="1 2" key="1">
    <citation type="submission" date="2019-02" db="EMBL/GenBank/DDBJ databases">
        <authorList>
            <person name="Feng G."/>
        </authorList>
    </citation>
    <scope>NUCLEOTIDE SEQUENCE [LARGE SCALE GENOMIC DNA]</scope>
    <source>
        <strain evidence="1 2">DSM 26779</strain>
    </source>
</reference>
<comment type="caution">
    <text evidence="1">The sequence shown here is derived from an EMBL/GenBank/DDBJ whole genome shotgun (WGS) entry which is preliminary data.</text>
</comment>
<organism evidence="1 2">
    <name type="scientific">Sphingobium indicum</name>
    <dbReference type="NCBI Taxonomy" id="332055"/>
    <lineage>
        <taxon>Bacteria</taxon>
        <taxon>Pseudomonadati</taxon>
        <taxon>Pseudomonadota</taxon>
        <taxon>Alphaproteobacteria</taxon>
        <taxon>Sphingomonadales</taxon>
        <taxon>Sphingomonadaceae</taxon>
        <taxon>Sphingobium</taxon>
    </lineage>
</organism>
<dbReference type="RefSeq" id="WP_007686296.1">
    <property type="nucleotide sequence ID" value="NZ_JACBZE010000024.1"/>
</dbReference>
<dbReference type="EMBL" id="SEOM01000021">
    <property type="protein sequence ID" value="RYL96476.1"/>
    <property type="molecule type" value="Genomic_DNA"/>
</dbReference>
<dbReference type="AlphaFoldDB" id="A0A4V1W8L4"/>
<protein>
    <submittedName>
        <fullName evidence="1">Uncharacterized protein</fullName>
    </submittedName>
</protein>